<dbReference type="EMBL" id="CSAE01000019">
    <property type="protein sequence ID" value="COV02826.1"/>
    <property type="molecule type" value="Genomic_DNA"/>
</dbReference>
<dbReference type="Proteomes" id="UP000038802">
    <property type="component" value="Unassembled WGS sequence"/>
</dbReference>
<reference evidence="3 4" key="1">
    <citation type="submission" date="2015-03" db="EMBL/GenBank/DDBJ databases">
        <authorList>
            <consortium name="Pathogen Informatics"/>
        </authorList>
    </citation>
    <scope>NUCLEOTIDE SEQUENCE [LARGE SCALE GENOMIC DNA]</scope>
    <source>
        <strain evidence="1 4">D00501624</strain>
        <strain evidence="3">K00500041</strain>
    </source>
</reference>
<dbReference type="Proteomes" id="UP000039217">
    <property type="component" value="Unassembled WGS sequence"/>
</dbReference>
<evidence type="ECO:0000313" key="3">
    <source>
        <dbReference type="Proteomes" id="UP000038802"/>
    </source>
</evidence>
<protein>
    <submittedName>
        <fullName evidence="2">Uncharacterized protein</fullName>
    </submittedName>
</protein>
<sequence>MREPVGGADNERIKGVATVKAGYASGSGIGIVRALGEVTWPTVLVIAPCRSAVINLVVVGCGVWRCGSRIFGRRHGSVVGFVGRRRSDADPELDLMSESAAESVGNRGPQMALDFVLDKAARHG</sequence>
<organism evidence="2 3">
    <name type="scientific">Mycobacterium tuberculosis</name>
    <dbReference type="NCBI Taxonomy" id="1773"/>
    <lineage>
        <taxon>Bacteria</taxon>
        <taxon>Bacillati</taxon>
        <taxon>Actinomycetota</taxon>
        <taxon>Actinomycetes</taxon>
        <taxon>Mycobacteriales</taxon>
        <taxon>Mycobacteriaceae</taxon>
        <taxon>Mycobacterium</taxon>
        <taxon>Mycobacterium tuberculosis complex</taxon>
    </lineage>
</organism>
<accession>A0A0U0QM31</accession>
<reference evidence="2" key="2">
    <citation type="submission" date="2015-03" db="EMBL/GenBank/DDBJ databases">
        <authorList>
            <person name="Murphy D."/>
        </authorList>
    </citation>
    <scope>NUCLEOTIDE SEQUENCE [LARGE SCALE GENOMIC DNA]</scope>
    <source>
        <strain evidence="2">K00500041</strain>
    </source>
</reference>
<proteinExistence type="predicted"/>
<evidence type="ECO:0000313" key="1">
    <source>
        <dbReference type="EMBL" id="CNV40485.1"/>
    </source>
</evidence>
<dbReference type="EMBL" id="CQQC01000776">
    <property type="protein sequence ID" value="CNV40485.1"/>
    <property type="molecule type" value="Genomic_DNA"/>
</dbReference>
<evidence type="ECO:0000313" key="4">
    <source>
        <dbReference type="Proteomes" id="UP000039217"/>
    </source>
</evidence>
<evidence type="ECO:0000313" key="2">
    <source>
        <dbReference type="EMBL" id="COV02826.1"/>
    </source>
</evidence>
<gene>
    <name evidence="1" type="ORF">ERS007661_02284</name>
    <name evidence="2" type="ORF">ERS007703_00324</name>
</gene>
<dbReference type="AlphaFoldDB" id="A0A0U0QM31"/>
<name>A0A0U0QM31_MYCTX</name>